<feature type="region of interest" description="Disordered" evidence="5">
    <location>
        <begin position="214"/>
        <end position="239"/>
    </location>
</feature>
<protein>
    <recommendedName>
        <fullName evidence="6">Calx-beta domain-containing protein</fullName>
    </recommendedName>
</protein>
<feature type="domain" description="Calx-beta" evidence="6">
    <location>
        <begin position="230"/>
        <end position="326"/>
    </location>
</feature>
<name>A0ABR7QGV3_9FLAO</name>
<dbReference type="RefSeq" id="WP_215907214.1">
    <property type="nucleotide sequence ID" value="NZ_JACGWS010000037.1"/>
</dbReference>
<feature type="compositionally biased region" description="Polar residues" evidence="5">
    <location>
        <begin position="110"/>
        <end position="130"/>
    </location>
</feature>
<dbReference type="PANTHER" id="PTHR11878">
    <property type="entry name" value="SODIUM/CALCIUM EXCHANGER"/>
    <property type="match status" value="1"/>
</dbReference>
<dbReference type="SMART" id="SM00237">
    <property type="entry name" value="Calx_beta"/>
    <property type="match status" value="3"/>
</dbReference>
<evidence type="ECO:0000256" key="2">
    <source>
        <dbReference type="ARBA" id="ARBA00022737"/>
    </source>
</evidence>
<feature type="domain" description="Calx-beta" evidence="6">
    <location>
        <begin position="12"/>
        <end position="108"/>
    </location>
</feature>
<evidence type="ECO:0000256" key="5">
    <source>
        <dbReference type="SAM" id="MobiDB-lite"/>
    </source>
</evidence>
<organism evidence="7 8">
    <name type="scientific">Kordia aestuariivivens</name>
    <dbReference type="NCBI Taxonomy" id="2759037"/>
    <lineage>
        <taxon>Bacteria</taxon>
        <taxon>Pseudomonadati</taxon>
        <taxon>Bacteroidota</taxon>
        <taxon>Flavobacteriia</taxon>
        <taxon>Flavobacteriales</taxon>
        <taxon>Flavobacteriaceae</taxon>
        <taxon>Kordia</taxon>
    </lineage>
</organism>
<feature type="non-terminal residue" evidence="7">
    <location>
        <position position="361"/>
    </location>
</feature>
<dbReference type="EMBL" id="JACGWS010000037">
    <property type="protein sequence ID" value="MBC8757728.1"/>
    <property type="molecule type" value="Genomic_DNA"/>
</dbReference>
<dbReference type="Pfam" id="PF03160">
    <property type="entry name" value="Calx-beta"/>
    <property type="match status" value="3"/>
</dbReference>
<keyword evidence="2" id="KW-0677">Repeat</keyword>
<feature type="region of interest" description="Disordered" evidence="5">
    <location>
        <begin position="1"/>
        <end position="22"/>
    </location>
</feature>
<sequence length="361" mass="35920">ASGNTSNPTDSGTVTITDNDTPAMSVGDVTIAEDGGSVSVPVSIDNPSSVDTVVSITTTDNSATDPNDYTTTTVTATILAGQTTVNVSIPITDDTVGEPTEDFTVAGTVASGNTSNPTDSGTVTITDNDTPAMSVGDVTIAEDGGSVSVPVSIDNPSSVDTVVSITTTDNSATDPNDYTTTTVTATIPAGQTTVNVSIPITDDTTGEPTEDFTVTGSVASGNTSNPTDSGTVTITDNDTPAMSVGDVTIAEDGGSVSVPVSIDNPSSVDTVVSITTTDNSATDPNDYTTTTVTATIPAGQTTVNVSIPITDDVVGEPTEDFTVTGTVASGNTSNPTDSGTVTITDNDTPAMSVGDVTIAED</sequence>
<keyword evidence="4" id="KW-0406">Ion transport</keyword>
<comment type="caution">
    <text evidence="7">The sequence shown here is derived from an EMBL/GenBank/DDBJ whole genome shotgun (WGS) entry which is preliminary data.</text>
</comment>
<keyword evidence="1" id="KW-0732">Signal</keyword>
<keyword evidence="3" id="KW-0106">Calcium</keyword>
<feature type="region of interest" description="Disordered" evidence="5">
    <location>
        <begin position="324"/>
        <end position="361"/>
    </location>
</feature>
<evidence type="ECO:0000256" key="1">
    <source>
        <dbReference type="ARBA" id="ARBA00022729"/>
    </source>
</evidence>
<evidence type="ECO:0000313" key="7">
    <source>
        <dbReference type="EMBL" id="MBC8757728.1"/>
    </source>
</evidence>
<reference evidence="7 8" key="1">
    <citation type="submission" date="2020-07" db="EMBL/GenBank/DDBJ databases">
        <title>Description of Kordia aestuariivivens sp. nov., isolated from a tidal flat.</title>
        <authorList>
            <person name="Park S."/>
            <person name="Yoon J.-H."/>
        </authorList>
    </citation>
    <scope>NUCLEOTIDE SEQUENCE [LARGE SCALE GENOMIC DNA]</scope>
    <source>
        <strain evidence="7 8">YSTF-M3</strain>
    </source>
</reference>
<evidence type="ECO:0000256" key="4">
    <source>
        <dbReference type="ARBA" id="ARBA00023065"/>
    </source>
</evidence>
<dbReference type="PANTHER" id="PTHR11878:SF65">
    <property type="entry name" value="NA_CA-EXCHANGE PROTEIN, ISOFORM G"/>
    <property type="match status" value="1"/>
</dbReference>
<evidence type="ECO:0000259" key="6">
    <source>
        <dbReference type="SMART" id="SM00237"/>
    </source>
</evidence>
<keyword evidence="4" id="KW-0813">Transport</keyword>
<dbReference type="InterPro" id="IPR051171">
    <property type="entry name" value="CaCA"/>
</dbReference>
<dbReference type="Gene3D" id="2.60.40.2030">
    <property type="match status" value="3"/>
</dbReference>
<evidence type="ECO:0000313" key="8">
    <source>
        <dbReference type="Proteomes" id="UP000619238"/>
    </source>
</evidence>
<dbReference type="InterPro" id="IPR038081">
    <property type="entry name" value="CalX-like_sf"/>
</dbReference>
<feature type="non-terminal residue" evidence="7">
    <location>
        <position position="1"/>
    </location>
</feature>
<proteinExistence type="predicted"/>
<feature type="domain" description="Calx-beta" evidence="6">
    <location>
        <begin position="121"/>
        <end position="217"/>
    </location>
</feature>
<dbReference type="SUPFAM" id="SSF141072">
    <property type="entry name" value="CalX-like"/>
    <property type="match status" value="3"/>
</dbReference>
<feature type="compositionally biased region" description="Polar residues" evidence="5">
    <location>
        <begin position="324"/>
        <end position="349"/>
    </location>
</feature>
<keyword evidence="8" id="KW-1185">Reference proteome</keyword>
<gene>
    <name evidence="7" type="ORF">H2O64_23900</name>
</gene>
<accession>A0ABR7QGV3</accession>
<evidence type="ECO:0000256" key="3">
    <source>
        <dbReference type="ARBA" id="ARBA00022837"/>
    </source>
</evidence>
<feature type="region of interest" description="Disordered" evidence="5">
    <location>
        <begin position="107"/>
        <end position="130"/>
    </location>
</feature>
<dbReference type="InterPro" id="IPR003644">
    <property type="entry name" value="Calx_beta"/>
</dbReference>
<dbReference type="Proteomes" id="UP000619238">
    <property type="component" value="Unassembled WGS sequence"/>
</dbReference>